<accession>A0A292PJE7</accession>
<evidence type="ECO:0000313" key="2">
    <source>
        <dbReference type="EMBL" id="CUS07254.1"/>
    </source>
</evidence>
<dbReference type="Proteomes" id="UP001412239">
    <property type="component" value="Unassembled WGS sequence"/>
</dbReference>
<dbReference type="InterPro" id="IPR056196">
    <property type="entry name" value="Mmc1_C"/>
</dbReference>
<dbReference type="Pfam" id="PF23868">
    <property type="entry name" value="Mmc1_C"/>
    <property type="match status" value="1"/>
</dbReference>
<dbReference type="PANTHER" id="PTHR38644">
    <property type="entry name" value="EXPRESSED PROTEIN"/>
    <property type="match status" value="1"/>
</dbReference>
<dbReference type="EMBL" id="LN891227">
    <property type="protein sequence ID" value="CUS07254.1"/>
    <property type="molecule type" value="Genomic_DNA"/>
</dbReference>
<reference evidence="2" key="1">
    <citation type="submission" date="2015-10" db="EMBL/GenBank/DDBJ databases">
        <authorList>
            <person name="Regsiter A."/>
            <person name="william w."/>
        </authorList>
    </citation>
    <scope>NUCLEOTIDE SEQUENCE</scope>
    <source>
        <strain evidence="2">Montdore</strain>
    </source>
</reference>
<organism evidence="2 3">
    <name type="scientific">Tuber aestivum</name>
    <name type="common">summer truffle</name>
    <dbReference type="NCBI Taxonomy" id="59557"/>
    <lineage>
        <taxon>Eukaryota</taxon>
        <taxon>Fungi</taxon>
        <taxon>Dikarya</taxon>
        <taxon>Ascomycota</taxon>
        <taxon>Pezizomycotina</taxon>
        <taxon>Pezizomycetes</taxon>
        <taxon>Pezizales</taxon>
        <taxon>Tuberaceae</taxon>
        <taxon>Tuber</taxon>
    </lineage>
</organism>
<dbReference type="Pfam" id="PF23867">
    <property type="entry name" value="Mmc1_N"/>
    <property type="match status" value="1"/>
</dbReference>
<dbReference type="AlphaFoldDB" id="A0A292PJE7"/>
<gene>
    <name evidence="2" type="ORF">GSTUAT00008660001</name>
</gene>
<evidence type="ECO:0000313" key="3">
    <source>
        <dbReference type="Proteomes" id="UP001412239"/>
    </source>
</evidence>
<evidence type="ECO:0000259" key="1">
    <source>
        <dbReference type="Pfam" id="PF23868"/>
    </source>
</evidence>
<dbReference type="PANTHER" id="PTHR38644:SF1">
    <property type="entry name" value="EXPRESSED PROTEIN"/>
    <property type="match status" value="1"/>
</dbReference>
<feature type="domain" description="Mmc1 C-terminal" evidence="1">
    <location>
        <begin position="372"/>
        <end position="575"/>
    </location>
</feature>
<protein>
    <recommendedName>
        <fullName evidence="1">Mmc1 C-terminal domain-containing protein</fullName>
    </recommendedName>
</protein>
<keyword evidence="3" id="KW-1185">Reference proteome</keyword>
<name>A0A292PJE7_9PEZI</name>
<sequence length="630" mass="69295">MATRPTLKSLPRLLHLQHHPRGHRRRLISTAIRAATTPSPSTLTNQDAILECLTKLVKWEFAKESLVLLAERGMNADWGGKGVIRVGVLGKGDGLGRVAAVLLDNPFAREERSECRGRGTWVKALRKWCADGSDSRGLLIRYYGPASEISTPKNSPVSLLTVPSSLLKSSNIEILLAPIPPGDPTVLTFRANNAPGPRPIKFPVHKSIMYAGEGETGLQTLLGHNSTTPTTNDDNRNSRVLRLLSLPALILENNDVRSVKIINLPIAEDAIEQLKASTVGSLTFESEWLQSGFGSVKEWVLDGCKTPDSDAGGVPPVVKTLISSIVAESERLIRVEEERLSRAAEKHGKKYFVGEGFATKTVAENVESLSSILRNWSQKAHSELQNSLAEGFNSRAWEQLAWWKLIWTADDVTANSREVISTWFLPQSKRSFMFLAGCLTGAGFKGSPPTALRRPTSPEEELAWLRLADAPSPPENAGEHMPEASYPEHLFTTADNVIGNLIPDLQASANRLLMGSLSFSVTSAAASSLLYLSDIPAYQSISVAALGLVLSMRWLQTRWGTEQRRFRQAVREQGRIAIVENERWVWDRLNNGLAVDEEEIASKDAELEKVLEARAVVGRVTKLLETFEIT</sequence>
<proteinExistence type="predicted"/>